<dbReference type="EMBL" id="JBFAKC010000008">
    <property type="protein sequence ID" value="MEV0709715.1"/>
    <property type="molecule type" value="Genomic_DNA"/>
</dbReference>
<feature type="transmembrane region" description="Helical" evidence="1">
    <location>
        <begin position="210"/>
        <end position="235"/>
    </location>
</feature>
<feature type="transmembrane region" description="Helical" evidence="1">
    <location>
        <begin position="6"/>
        <end position="29"/>
    </location>
</feature>
<feature type="transmembrane region" description="Helical" evidence="1">
    <location>
        <begin position="141"/>
        <end position="164"/>
    </location>
</feature>
<keyword evidence="1" id="KW-0472">Membrane</keyword>
<reference evidence="3 4" key="1">
    <citation type="submission" date="2024-06" db="EMBL/GenBank/DDBJ databases">
        <title>The Natural Products Discovery Center: Release of the First 8490 Sequenced Strains for Exploring Actinobacteria Biosynthetic Diversity.</title>
        <authorList>
            <person name="Kalkreuter E."/>
            <person name="Kautsar S.A."/>
            <person name="Yang D."/>
            <person name="Bader C.D."/>
            <person name="Teijaro C.N."/>
            <person name="Fluegel L."/>
            <person name="Davis C.M."/>
            <person name="Simpson J.R."/>
            <person name="Lauterbach L."/>
            <person name="Steele A.D."/>
            <person name="Gui C."/>
            <person name="Meng S."/>
            <person name="Li G."/>
            <person name="Viehrig K."/>
            <person name="Ye F."/>
            <person name="Su P."/>
            <person name="Kiefer A.F."/>
            <person name="Nichols A."/>
            <person name="Cepeda A.J."/>
            <person name="Yan W."/>
            <person name="Fan B."/>
            <person name="Jiang Y."/>
            <person name="Adhikari A."/>
            <person name="Zheng C.-J."/>
            <person name="Schuster L."/>
            <person name="Cowan T.M."/>
            <person name="Smanski M.J."/>
            <person name="Chevrette M.G."/>
            <person name="De Carvalho L.P.S."/>
            <person name="Shen B."/>
        </authorList>
    </citation>
    <scope>NUCLEOTIDE SEQUENCE [LARGE SCALE GENOMIC DNA]</scope>
    <source>
        <strain evidence="3 4">NPDC050403</strain>
    </source>
</reference>
<comment type="caution">
    <text evidence="3">The sequence shown here is derived from an EMBL/GenBank/DDBJ whole genome shotgun (WGS) entry which is preliminary data.</text>
</comment>
<organism evidence="3 4">
    <name type="scientific">Nocardia aurea</name>
    <dbReference type="NCBI Taxonomy" id="2144174"/>
    <lineage>
        <taxon>Bacteria</taxon>
        <taxon>Bacillati</taxon>
        <taxon>Actinomycetota</taxon>
        <taxon>Actinomycetes</taxon>
        <taxon>Mycobacteriales</taxon>
        <taxon>Nocardiaceae</taxon>
        <taxon>Nocardia</taxon>
    </lineage>
</organism>
<keyword evidence="4" id="KW-1185">Reference proteome</keyword>
<feature type="transmembrane region" description="Helical" evidence="1">
    <location>
        <begin position="171"/>
        <end position="190"/>
    </location>
</feature>
<dbReference type="PROSITE" id="PS50924">
    <property type="entry name" value="MHYT"/>
    <property type="match status" value="1"/>
</dbReference>
<feature type="domain" description="MHYT" evidence="2">
    <location>
        <begin position="6"/>
        <end position="197"/>
    </location>
</feature>
<dbReference type="PANTHER" id="PTHR35152">
    <property type="entry name" value="DOMAIN SIGNALLING PROTEIN, PUTATIVE (AFU_ORTHOLOGUE AFUA_5G11310)-RELATED"/>
    <property type="match status" value="1"/>
</dbReference>
<dbReference type="Pfam" id="PF03707">
    <property type="entry name" value="MHYT"/>
    <property type="match status" value="1"/>
</dbReference>
<evidence type="ECO:0000259" key="2">
    <source>
        <dbReference type="PROSITE" id="PS50924"/>
    </source>
</evidence>
<feature type="transmembrane region" description="Helical" evidence="1">
    <location>
        <begin position="41"/>
        <end position="68"/>
    </location>
</feature>
<evidence type="ECO:0000313" key="3">
    <source>
        <dbReference type="EMBL" id="MEV0709715.1"/>
    </source>
</evidence>
<keyword evidence="1" id="KW-0812">Transmembrane</keyword>
<dbReference type="Proteomes" id="UP001551695">
    <property type="component" value="Unassembled WGS sequence"/>
</dbReference>
<sequence length="257" mass="26957">MSYFAMGYWVLGLSVLVSAAGALVGFTCIKESTKSVTARFRTVWLTAASVSIGAIGIWLAIFVSMLGVNGPGGVSFRYDVARLLGAAILAGLAVFAGLIFLGRTLLWPRLVGCALAMGAGLSLAMYVGMDALQVRGSVELRWAPVIGSIVLLVALSVAMLWFVLHRWPLPAMIGAAIVVGLTVIGAHYLWLAGLEVHVDSRVSAPDGEELFTFLVPMFVIGMLSLAIPITAVLVAPDRRSAGTAPSAARGGESELIR</sequence>
<evidence type="ECO:0000313" key="4">
    <source>
        <dbReference type="Proteomes" id="UP001551695"/>
    </source>
</evidence>
<feature type="transmembrane region" description="Helical" evidence="1">
    <location>
        <begin position="80"/>
        <end position="101"/>
    </location>
</feature>
<dbReference type="InterPro" id="IPR005330">
    <property type="entry name" value="MHYT_dom"/>
</dbReference>
<accession>A0ABV3FWR9</accession>
<protein>
    <submittedName>
        <fullName evidence="3">MHYT domain-containing protein</fullName>
    </submittedName>
</protein>
<name>A0ABV3FWR9_9NOCA</name>
<proteinExistence type="predicted"/>
<evidence type="ECO:0000256" key="1">
    <source>
        <dbReference type="PROSITE-ProRule" id="PRU00244"/>
    </source>
</evidence>
<keyword evidence="1" id="KW-1133">Transmembrane helix</keyword>
<dbReference type="PANTHER" id="PTHR35152:SF1">
    <property type="entry name" value="DOMAIN SIGNALLING PROTEIN, PUTATIVE (AFU_ORTHOLOGUE AFUA_5G11310)-RELATED"/>
    <property type="match status" value="1"/>
</dbReference>
<gene>
    <name evidence="3" type="ORF">AB0I48_19305</name>
</gene>
<feature type="transmembrane region" description="Helical" evidence="1">
    <location>
        <begin position="110"/>
        <end position="129"/>
    </location>
</feature>
<dbReference type="RefSeq" id="WP_355087696.1">
    <property type="nucleotide sequence ID" value="NZ_JBEXKW010000035.1"/>
</dbReference>